<keyword evidence="5 7" id="KW-1133">Transmembrane helix</keyword>
<evidence type="ECO:0000256" key="6">
    <source>
        <dbReference type="ARBA" id="ARBA00023136"/>
    </source>
</evidence>
<dbReference type="InterPro" id="IPR035906">
    <property type="entry name" value="MetI-like_sf"/>
</dbReference>
<feature type="domain" description="ABC transmembrane type-1" evidence="8">
    <location>
        <begin position="72"/>
        <end position="263"/>
    </location>
</feature>
<keyword evidence="3" id="KW-1003">Cell membrane</keyword>
<evidence type="ECO:0000313" key="10">
    <source>
        <dbReference type="Proteomes" id="UP000248057"/>
    </source>
</evidence>
<comment type="subcellular location">
    <subcellularLocation>
        <location evidence="1 7">Cell membrane</location>
        <topology evidence="1 7">Multi-pass membrane protein</topology>
    </subcellularLocation>
</comment>
<dbReference type="SUPFAM" id="SSF161098">
    <property type="entry name" value="MetI-like"/>
    <property type="match status" value="1"/>
</dbReference>
<evidence type="ECO:0000256" key="1">
    <source>
        <dbReference type="ARBA" id="ARBA00004651"/>
    </source>
</evidence>
<dbReference type="GO" id="GO:0055085">
    <property type="term" value="P:transmembrane transport"/>
    <property type="evidence" value="ECO:0007669"/>
    <property type="project" value="InterPro"/>
</dbReference>
<reference evidence="9 10" key="1">
    <citation type="submission" date="2018-05" db="EMBL/GenBank/DDBJ databases">
        <title>Genomic Encyclopedia of Type Strains, Phase IV (KMG-IV): sequencing the most valuable type-strain genomes for metagenomic binning, comparative biology and taxonomic classification.</title>
        <authorList>
            <person name="Goeker M."/>
        </authorList>
    </citation>
    <scope>NUCLEOTIDE SEQUENCE [LARGE SCALE GENOMIC DNA]</scope>
    <source>
        <strain evidence="9 10">DSM 24995</strain>
    </source>
</reference>
<evidence type="ECO:0000256" key="3">
    <source>
        <dbReference type="ARBA" id="ARBA00022475"/>
    </source>
</evidence>
<proteinExistence type="inferred from homology"/>
<dbReference type="PANTHER" id="PTHR32243">
    <property type="entry name" value="MALTOSE TRANSPORT SYSTEM PERMEASE-RELATED"/>
    <property type="match status" value="1"/>
</dbReference>
<feature type="transmembrane region" description="Helical" evidence="7">
    <location>
        <begin position="107"/>
        <end position="128"/>
    </location>
</feature>
<dbReference type="Proteomes" id="UP000248057">
    <property type="component" value="Unassembled WGS sequence"/>
</dbReference>
<comment type="similarity">
    <text evidence="7">Belongs to the binding-protein-dependent transport system permease family.</text>
</comment>
<protein>
    <submittedName>
        <fullName evidence="9">Carbohydrate ABC transporter membrane protein 2 (CUT1 family)</fullName>
    </submittedName>
</protein>
<feature type="transmembrane region" description="Helical" evidence="7">
    <location>
        <begin position="242"/>
        <end position="263"/>
    </location>
</feature>
<keyword evidence="10" id="KW-1185">Reference proteome</keyword>
<dbReference type="InterPro" id="IPR050901">
    <property type="entry name" value="BP-dep_ABC_trans_perm"/>
</dbReference>
<gene>
    <name evidence="9" type="ORF">DFR60_12623</name>
</gene>
<name>A0A2V3XV86_9FIRM</name>
<organism evidence="9 10">
    <name type="scientific">Hungatella effluvii</name>
    <dbReference type="NCBI Taxonomy" id="1096246"/>
    <lineage>
        <taxon>Bacteria</taxon>
        <taxon>Bacillati</taxon>
        <taxon>Bacillota</taxon>
        <taxon>Clostridia</taxon>
        <taxon>Lachnospirales</taxon>
        <taxon>Lachnospiraceae</taxon>
        <taxon>Hungatella</taxon>
    </lineage>
</organism>
<evidence type="ECO:0000259" key="8">
    <source>
        <dbReference type="PROSITE" id="PS50928"/>
    </source>
</evidence>
<dbReference type="Gene3D" id="1.10.3720.10">
    <property type="entry name" value="MetI-like"/>
    <property type="match status" value="1"/>
</dbReference>
<accession>A0A2V3XV86</accession>
<keyword evidence="4 7" id="KW-0812">Transmembrane</keyword>
<dbReference type="InterPro" id="IPR000515">
    <property type="entry name" value="MetI-like"/>
</dbReference>
<feature type="transmembrane region" description="Helical" evidence="7">
    <location>
        <begin position="12"/>
        <end position="33"/>
    </location>
</feature>
<dbReference type="PROSITE" id="PS50928">
    <property type="entry name" value="ABC_TM1"/>
    <property type="match status" value="1"/>
</dbReference>
<evidence type="ECO:0000256" key="5">
    <source>
        <dbReference type="ARBA" id="ARBA00022989"/>
    </source>
</evidence>
<dbReference type="Pfam" id="PF00528">
    <property type="entry name" value="BPD_transp_1"/>
    <property type="match status" value="1"/>
</dbReference>
<sequence length="278" mass="30833">MAMNKKKLCRFGLAVFQIVFLSMMILPFLWLILGSFKNMRELSAIPVKIFPEVWSLDNFRQAFEEQPFARYIFNSVVVAALTTVLIIVVASMTAYSLARTKIKGKKLILILLLSVSLLPPVTLLNPLYYMLSNMKLLNSLIGLSLVLTVVELPTAVWFLTSFFQTVPIDMEESAMIDGAGILKTFTSIILPLIGPGIFTISIMTFINAWNNYIFPSVFNPLPKARTVTVALTLYSTETMVPWHLISAAAVVVTLPLVIVVLLLQKKIISGIMDGGVKG</sequence>
<dbReference type="AlphaFoldDB" id="A0A2V3XV86"/>
<dbReference type="CDD" id="cd06261">
    <property type="entry name" value="TM_PBP2"/>
    <property type="match status" value="1"/>
</dbReference>
<feature type="transmembrane region" description="Helical" evidence="7">
    <location>
        <begin position="71"/>
        <end position="95"/>
    </location>
</feature>
<evidence type="ECO:0000256" key="2">
    <source>
        <dbReference type="ARBA" id="ARBA00022448"/>
    </source>
</evidence>
<evidence type="ECO:0000256" key="7">
    <source>
        <dbReference type="RuleBase" id="RU363032"/>
    </source>
</evidence>
<keyword evidence="2 7" id="KW-0813">Transport</keyword>
<keyword evidence="6 7" id="KW-0472">Membrane</keyword>
<feature type="transmembrane region" description="Helical" evidence="7">
    <location>
        <begin position="140"/>
        <end position="163"/>
    </location>
</feature>
<evidence type="ECO:0000256" key="4">
    <source>
        <dbReference type="ARBA" id="ARBA00022692"/>
    </source>
</evidence>
<evidence type="ECO:0000313" key="9">
    <source>
        <dbReference type="EMBL" id="PXX44536.1"/>
    </source>
</evidence>
<dbReference type="EMBL" id="QJKD01000026">
    <property type="protein sequence ID" value="PXX44536.1"/>
    <property type="molecule type" value="Genomic_DNA"/>
</dbReference>
<dbReference type="PANTHER" id="PTHR32243:SF18">
    <property type="entry name" value="INNER MEMBRANE ABC TRANSPORTER PERMEASE PROTEIN YCJP"/>
    <property type="match status" value="1"/>
</dbReference>
<feature type="transmembrane region" description="Helical" evidence="7">
    <location>
        <begin position="184"/>
        <end position="206"/>
    </location>
</feature>
<comment type="caution">
    <text evidence="9">The sequence shown here is derived from an EMBL/GenBank/DDBJ whole genome shotgun (WGS) entry which is preliminary data.</text>
</comment>
<dbReference type="GO" id="GO:0005886">
    <property type="term" value="C:plasma membrane"/>
    <property type="evidence" value="ECO:0007669"/>
    <property type="project" value="UniProtKB-SubCell"/>
</dbReference>